<dbReference type="InterPro" id="IPR051686">
    <property type="entry name" value="Lipoprotein_DolP"/>
</dbReference>
<reference evidence="3 4" key="1">
    <citation type="journal article" date="2011" name="J. Bacteriol.">
        <title>Complete genome sequence and updated annotation of Desulfovibrio alaskensis G20.</title>
        <authorList>
            <person name="Hauser L.J."/>
            <person name="Land M.L."/>
            <person name="Brown S.D."/>
            <person name="Larimer F."/>
            <person name="Keller K.L."/>
            <person name="Rapp-Giles B.J."/>
            <person name="Price M.N."/>
            <person name="Lin M."/>
            <person name="Bruce D.C."/>
            <person name="Detter J.C."/>
            <person name="Tapia R."/>
            <person name="Han C.S."/>
            <person name="Goodwin L.A."/>
            <person name="Cheng J.F."/>
            <person name="Pitluck S."/>
            <person name="Copeland A."/>
            <person name="Lucas S."/>
            <person name="Nolan M."/>
            <person name="Lapidus A.L."/>
            <person name="Palumbo A.V."/>
            <person name="Wall J.D."/>
        </authorList>
    </citation>
    <scope>NUCLEOTIDE SEQUENCE [LARGE SCALE GENOMIC DNA]</scope>
    <source>
        <strain evidence="4">ATCC BAA 1058 / DSM 17464 / G20</strain>
    </source>
</reference>
<protein>
    <submittedName>
        <fullName evidence="3">Transport-associated protein</fullName>
    </submittedName>
</protein>
<dbReference type="InterPro" id="IPR007055">
    <property type="entry name" value="BON_dom"/>
</dbReference>
<sequence length="181" mass="20044">MKKIMLFLAVAYCAFMLNGCAVYKASVDERPIKTIYNDEVITANIMAAYLKDDAKKILDISPASYEGHVYLVGEYATDYQKQRAIELARKTDGVRSVTYYLLPKKAGSSCGTTDNIEIQAKVDAKLIADDRIWSTNVDVKAVQCNVVLLGIVGTQQEISRSVAHARSVPGVRSVRSYLRVK</sequence>
<dbReference type="SMART" id="SM00749">
    <property type="entry name" value="BON"/>
    <property type="match status" value="2"/>
</dbReference>
<accession>Q30ZU9</accession>
<feature type="domain" description="BON" evidence="2">
    <location>
        <begin position="37"/>
        <end position="105"/>
    </location>
</feature>
<dbReference type="STRING" id="207559.Dde_2000"/>
<dbReference type="RefSeq" id="WP_011367906.1">
    <property type="nucleotide sequence ID" value="NC_007519.1"/>
</dbReference>
<evidence type="ECO:0000313" key="4">
    <source>
        <dbReference type="Proteomes" id="UP000002710"/>
    </source>
</evidence>
<gene>
    <name evidence="3" type="ordered locus">Dde_2000</name>
</gene>
<dbReference type="EMBL" id="CP000112">
    <property type="protein sequence ID" value="ABB38797.2"/>
    <property type="molecule type" value="Genomic_DNA"/>
</dbReference>
<evidence type="ECO:0000259" key="2">
    <source>
        <dbReference type="PROSITE" id="PS50914"/>
    </source>
</evidence>
<name>Q30ZU9_OLEA2</name>
<dbReference type="Pfam" id="PF04972">
    <property type="entry name" value="BON"/>
    <property type="match status" value="2"/>
</dbReference>
<dbReference type="Proteomes" id="UP000002710">
    <property type="component" value="Chromosome"/>
</dbReference>
<keyword evidence="4" id="KW-1185">Reference proteome</keyword>
<evidence type="ECO:0000313" key="3">
    <source>
        <dbReference type="EMBL" id="ABB38797.2"/>
    </source>
</evidence>
<dbReference type="PANTHER" id="PTHR34606">
    <property type="entry name" value="BON DOMAIN-CONTAINING PROTEIN"/>
    <property type="match status" value="1"/>
</dbReference>
<dbReference type="PROSITE" id="PS50914">
    <property type="entry name" value="BON"/>
    <property type="match status" value="2"/>
</dbReference>
<organism evidence="3 4">
    <name type="scientific">Oleidesulfovibrio alaskensis (strain ATCC BAA-1058 / DSM 17464 / G20)</name>
    <name type="common">Desulfovibrio alaskensis</name>
    <dbReference type="NCBI Taxonomy" id="207559"/>
    <lineage>
        <taxon>Bacteria</taxon>
        <taxon>Pseudomonadati</taxon>
        <taxon>Thermodesulfobacteriota</taxon>
        <taxon>Desulfovibrionia</taxon>
        <taxon>Desulfovibrionales</taxon>
        <taxon>Desulfovibrionaceae</taxon>
        <taxon>Oleidesulfovibrio</taxon>
    </lineage>
</organism>
<dbReference type="KEGG" id="dde:Dde_2000"/>
<dbReference type="HOGENOM" id="CLU_083606_6_0_7"/>
<evidence type="ECO:0000256" key="1">
    <source>
        <dbReference type="SAM" id="SignalP"/>
    </source>
</evidence>
<feature type="signal peptide" evidence="1">
    <location>
        <begin position="1"/>
        <end position="21"/>
    </location>
</feature>
<dbReference type="AlphaFoldDB" id="Q30ZU9"/>
<keyword evidence="1" id="KW-0732">Signal</keyword>
<dbReference type="InterPro" id="IPR014004">
    <property type="entry name" value="Transpt-assoc_nodulatn_dom_bac"/>
</dbReference>
<proteinExistence type="predicted"/>
<dbReference type="PANTHER" id="PTHR34606:SF15">
    <property type="entry name" value="BON DOMAIN-CONTAINING PROTEIN"/>
    <property type="match status" value="1"/>
</dbReference>
<dbReference type="Gene3D" id="3.30.1340.30">
    <property type="match status" value="1"/>
</dbReference>
<feature type="chain" id="PRO_5004219931" evidence="1">
    <location>
        <begin position="22"/>
        <end position="181"/>
    </location>
</feature>
<dbReference type="eggNOG" id="COG2823">
    <property type="taxonomic scope" value="Bacteria"/>
</dbReference>
<feature type="domain" description="BON" evidence="2">
    <location>
        <begin position="114"/>
        <end position="181"/>
    </location>
</feature>